<evidence type="ECO:0008006" key="5">
    <source>
        <dbReference type="Google" id="ProtNLM"/>
    </source>
</evidence>
<keyword evidence="4" id="KW-1185">Reference proteome</keyword>
<dbReference type="Pfam" id="PF10973">
    <property type="entry name" value="DUF2799"/>
    <property type="match status" value="1"/>
</dbReference>
<keyword evidence="1" id="KW-0175">Coiled coil</keyword>
<dbReference type="OrthoDB" id="5917215at2"/>
<protein>
    <recommendedName>
        <fullName evidence="5">DUF2799 domain-containing protein</fullName>
    </recommendedName>
</protein>
<evidence type="ECO:0000313" key="3">
    <source>
        <dbReference type="EMBL" id="ODA33876.1"/>
    </source>
</evidence>
<evidence type="ECO:0000313" key="4">
    <source>
        <dbReference type="Proteomes" id="UP000094936"/>
    </source>
</evidence>
<evidence type="ECO:0000256" key="2">
    <source>
        <dbReference type="SAM" id="SignalP"/>
    </source>
</evidence>
<dbReference type="PROSITE" id="PS51257">
    <property type="entry name" value="PROKAR_LIPOPROTEIN"/>
    <property type="match status" value="1"/>
</dbReference>
<accession>A0A1C3EKW5</accession>
<dbReference type="AlphaFoldDB" id="A0A1C3EKW5"/>
<gene>
    <name evidence="3" type="ORF">A8L45_08615</name>
</gene>
<dbReference type="EMBL" id="LYBM01000012">
    <property type="protein sequence ID" value="ODA33876.1"/>
    <property type="molecule type" value="Genomic_DNA"/>
</dbReference>
<reference evidence="3 4" key="1">
    <citation type="submission" date="2016-05" db="EMBL/GenBank/DDBJ databases">
        <title>Genomic Taxonomy of the Vibrionaceae.</title>
        <authorList>
            <person name="Gomez-Gil B."/>
            <person name="Enciso-Ibarra J."/>
        </authorList>
    </citation>
    <scope>NUCLEOTIDE SEQUENCE [LARGE SCALE GENOMIC DNA]</scope>
    <source>
        <strain evidence="3 4">CAIM 1920</strain>
    </source>
</reference>
<evidence type="ECO:0000256" key="1">
    <source>
        <dbReference type="SAM" id="Coils"/>
    </source>
</evidence>
<feature type="signal peptide" evidence="2">
    <location>
        <begin position="1"/>
        <end position="20"/>
    </location>
</feature>
<dbReference type="InterPro" id="IPR021242">
    <property type="entry name" value="DUF2799"/>
</dbReference>
<feature type="chain" id="PRO_5008673179" description="DUF2799 domain-containing protein" evidence="2">
    <location>
        <begin position="21"/>
        <end position="238"/>
    </location>
</feature>
<feature type="coiled-coil region" evidence="1">
    <location>
        <begin position="116"/>
        <end position="190"/>
    </location>
</feature>
<name>A0A1C3EKW5_9GAMM</name>
<proteinExistence type="predicted"/>
<organism evidence="3 4">
    <name type="scientific">Veronia pacifica</name>
    <dbReference type="NCBI Taxonomy" id="1080227"/>
    <lineage>
        <taxon>Bacteria</taxon>
        <taxon>Pseudomonadati</taxon>
        <taxon>Pseudomonadota</taxon>
        <taxon>Gammaproteobacteria</taxon>
        <taxon>Vibrionales</taxon>
        <taxon>Vibrionaceae</taxon>
        <taxon>Veronia</taxon>
    </lineage>
</organism>
<sequence length="238" mass="26737">MKSKALPMCIILAATISGCAAISEEECRLGDWYQIGLKDGSAGQQNKAADYSKDCSEYSVKVDLSLYNKGRNDGLRTYCTYENGVMVGQANQSYNKVCPAELSTEFLAGYTPNYRVARLESQVQSLQSSIDDDKIRLLNPDLSAEDKANLHADINRKQEELKRADSELTKAKYQLKLHEIQRQRQMISKEMVKPDLSVERKAKLKSQDESLAKEQGFYEGLLKVTNTAETIKSLTDLF</sequence>
<dbReference type="Proteomes" id="UP000094936">
    <property type="component" value="Unassembled WGS sequence"/>
</dbReference>
<dbReference type="STRING" id="1080227.A8L45_08615"/>
<comment type="caution">
    <text evidence="3">The sequence shown here is derived from an EMBL/GenBank/DDBJ whole genome shotgun (WGS) entry which is preliminary data.</text>
</comment>
<keyword evidence="2" id="KW-0732">Signal</keyword>
<dbReference type="RefSeq" id="WP_068901277.1">
    <property type="nucleotide sequence ID" value="NZ_JBHUIF010000004.1"/>
</dbReference>